<keyword evidence="1" id="KW-0805">Transcription regulation</keyword>
<feature type="domain" description="HTH araC/xylS-type" evidence="3">
    <location>
        <begin position="190"/>
        <end position="288"/>
    </location>
</feature>
<evidence type="ECO:0000259" key="3">
    <source>
        <dbReference type="PROSITE" id="PS01124"/>
    </source>
</evidence>
<dbReference type="InterPro" id="IPR009594">
    <property type="entry name" value="Tscrpt_reg_HTH_AraC_N"/>
</dbReference>
<evidence type="ECO:0000256" key="2">
    <source>
        <dbReference type="ARBA" id="ARBA00023163"/>
    </source>
</evidence>
<gene>
    <name evidence="4" type="ORF">OQ252_07440</name>
</gene>
<organism evidence="4 5">
    <name type="scientific">Acetobacter farinalis</name>
    <dbReference type="NCBI Taxonomy" id="1260984"/>
    <lineage>
        <taxon>Bacteria</taxon>
        <taxon>Pseudomonadati</taxon>
        <taxon>Pseudomonadota</taxon>
        <taxon>Alphaproteobacteria</taxon>
        <taxon>Acetobacterales</taxon>
        <taxon>Acetobacteraceae</taxon>
        <taxon>Acetobacter</taxon>
    </lineage>
</organism>
<dbReference type="SUPFAM" id="SSF46689">
    <property type="entry name" value="Homeodomain-like"/>
    <property type="match status" value="2"/>
</dbReference>
<evidence type="ECO:0000313" key="5">
    <source>
        <dbReference type="Proteomes" id="UP001526446"/>
    </source>
</evidence>
<dbReference type="RefSeq" id="WP_166121559.1">
    <property type="nucleotide sequence ID" value="NZ_JAPIUX010000005.1"/>
</dbReference>
<keyword evidence="2" id="KW-0804">Transcription</keyword>
<proteinExistence type="predicted"/>
<evidence type="ECO:0000256" key="1">
    <source>
        <dbReference type="ARBA" id="ARBA00023015"/>
    </source>
</evidence>
<dbReference type="Proteomes" id="UP001526446">
    <property type="component" value="Unassembled WGS sequence"/>
</dbReference>
<comment type="caution">
    <text evidence="4">The sequence shown here is derived from an EMBL/GenBank/DDBJ whole genome shotgun (WGS) entry which is preliminary data.</text>
</comment>
<dbReference type="InterPro" id="IPR018060">
    <property type="entry name" value="HTH_AraC"/>
</dbReference>
<keyword evidence="5" id="KW-1185">Reference proteome</keyword>
<dbReference type="EMBL" id="JAPIUX010000005">
    <property type="protein sequence ID" value="MCX2561229.1"/>
    <property type="molecule type" value="Genomic_DNA"/>
</dbReference>
<protein>
    <submittedName>
        <fullName evidence="4">AraC family transcriptional regulator</fullName>
    </submittedName>
</protein>
<dbReference type="Gene3D" id="1.10.10.60">
    <property type="entry name" value="Homeodomain-like"/>
    <property type="match status" value="1"/>
</dbReference>
<dbReference type="SMART" id="SM00342">
    <property type="entry name" value="HTH_ARAC"/>
    <property type="match status" value="1"/>
</dbReference>
<evidence type="ECO:0000313" key="4">
    <source>
        <dbReference type="EMBL" id="MCX2561229.1"/>
    </source>
</evidence>
<accession>A0ABT3Q7H1</accession>
<dbReference type="PANTHER" id="PTHR43436:SF1">
    <property type="entry name" value="TRANSCRIPTIONAL REGULATORY PROTEIN"/>
    <property type="match status" value="1"/>
</dbReference>
<dbReference type="Pfam" id="PF12833">
    <property type="entry name" value="HTH_18"/>
    <property type="match status" value="1"/>
</dbReference>
<dbReference type="InterPro" id="IPR009057">
    <property type="entry name" value="Homeodomain-like_sf"/>
</dbReference>
<sequence>MSAIKSLRDLIGRHAAGRRAPTAVPGLTLFRSESRSVPLNCLYRSRLYLVVQGRKRVELGRHSFIYDDSHYLLTTVDLPVSSAVIEAAPDRPYLALSIDFDQAVLAELLLSLPMNRDTRVEQEAGLAVAALDEALLDSVRRLVALLDTPGDIPVLAPLVRQEIYYRLLTGPLGARLRAIAVADSHMTRIARVMAWMRAHYAEDFGIDALARLAGMSAPSLFRHFKAVALMSPMQYRTCIRLQEARRRLVADGRDAAEAGFAVGYDSPSQFSRDYRRMFGAPPAHDAARLRRGSLLLVQAATEDMERI</sequence>
<dbReference type="Pfam" id="PF06719">
    <property type="entry name" value="AraC_N"/>
    <property type="match status" value="1"/>
</dbReference>
<reference evidence="4 5" key="1">
    <citation type="submission" date="2022-11" db="EMBL/GenBank/DDBJ databases">
        <title>Genome sequencing of Acetobacter type strain.</title>
        <authorList>
            <person name="Heo J."/>
            <person name="Lee D."/>
            <person name="Han B.-H."/>
            <person name="Hong S.-B."/>
            <person name="Kwon S.-W."/>
        </authorList>
    </citation>
    <scope>NUCLEOTIDE SEQUENCE [LARGE SCALE GENOMIC DNA]</scope>
    <source>
        <strain evidence="4 5">KACC 21251</strain>
    </source>
</reference>
<dbReference type="PANTHER" id="PTHR43436">
    <property type="entry name" value="ARAC-FAMILY TRANSCRIPTIONAL REGULATOR"/>
    <property type="match status" value="1"/>
</dbReference>
<dbReference type="PROSITE" id="PS01124">
    <property type="entry name" value="HTH_ARAC_FAMILY_2"/>
    <property type="match status" value="1"/>
</dbReference>
<name>A0ABT3Q7H1_9PROT</name>